<evidence type="ECO:0000259" key="3">
    <source>
        <dbReference type="PROSITE" id="PS50111"/>
    </source>
</evidence>
<dbReference type="SUPFAM" id="SSF58104">
    <property type="entry name" value="Methyl-accepting chemotaxis protein (MCP) signaling domain"/>
    <property type="match status" value="1"/>
</dbReference>
<proteinExistence type="predicted"/>
<organism evidence="4 5">
    <name type="scientific">Blastococcus carthaginiensis</name>
    <dbReference type="NCBI Taxonomy" id="3050034"/>
    <lineage>
        <taxon>Bacteria</taxon>
        <taxon>Bacillati</taxon>
        <taxon>Actinomycetota</taxon>
        <taxon>Actinomycetes</taxon>
        <taxon>Geodermatophilales</taxon>
        <taxon>Geodermatophilaceae</taxon>
        <taxon>Blastococcus</taxon>
    </lineage>
</organism>
<feature type="domain" description="Methyl-accepting transducer" evidence="3">
    <location>
        <begin position="328"/>
        <end position="503"/>
    </location>
</feature>
<reference evidence="5" key="1">
    <citation type="submission" date="2023-05" db="EMBL/GenBank/DDBJ databases">
        <title>Draft genome of Pseudofrankia sp. BMG5.37.</title>
        <authorList>
            <person name="Gtari M."/>
            <person name="Ghodhbane F."/>
            <person name="Sbissi I."/>
        </authorList>
    </citation>
    <scope>NUCLEOTIDE SEQUENCE [LARGE SCALE GENOMIC DNA]</scope>
    <source>
        <strain evidence="5">BMG 814</strain>
    </source>
</reference>
<evidence type="ECO:0000313" key="5">
    <source>
        <dbReference type="Proteomes" id="UP001233673"/>
    </source>
</evidence>
<accession>A0ABT9IHB9</accession>
<keyword evidence="1 2" id="KW-0807">Transducer</keyword>
<dbReference type="InterPro" id="IPR003018">
    <property type="entry name" value="GAF"/>
</dbReference>
<comment type="caution">
    <text evidence="4">The sequence shown here is derived from an EMBL/GenBank/DDBJ whole genome shotgun (WGS) entry which is preliminary data.</text>
</comment>
<sequence>MRRRETRRTAEPAEQPRDVEALERVIAALEGDVAGELDAHRRVMTALVDVLQLSYGAAWLPDGNGGFVLRVSEGSAAGAMATGWPTGEVMVAGAGYGGEALRRRIPVLMDGSTPTGTCPRWATAHAAGARQGCFLPVVEGNQVTAVLEYYSECELPFFGGRGEKWQALGRLVAHARRSALATAQLRETLDDREAVTTVVARVGEAGDEATALRVALETVRTAFGWAYGSFWALDEEQRVLRFAVESGSAGEEFRQVTLGASFAEGVGLSGRAWRSRDLVFVRDLAQVTDCVRAPAAQRAGVRSGVCFPITCDGRVVGTMDFFVTETIDLSESRAAALRNVQELVSQRLDILRRAEADRANSRELLETVSRLREAADDAGRVAENAVAEASAMTTQVEALASASSAVGDVIRIISAIADQTNLLALNATIEAARAGESGKGFAVVANEVKELARETAQATSRVSEQVAGIQAGTESVTTGINATSAVIGQLDAVQARIAEILEEQVRMARAFEAAR</sequence>
<dbReference type="RefSeq" id="WP_306001515.1">
    <property type="nucleotide sequence ID" value="NZ_JASNFN010000034.1"/>
</dbReference>
<dbReference type="Pfam" id="PF13185">
    <property type="entry name" value="GAF_2"/>
    <property type="match status" value="1"/>
</dbReference>
<evidence type="ECO:0000256" key="1">
    <source>
        <dbReference type="ARBA" id="ARBA00023224"/>
    </source>
</evidence>
<dbReference type="SMART" id="SM00283">
    <property type="entry name" value="MA"/>
    <property type="match status" value="1"/>
</dbReference>
<dbReference type="SMART" id="SM00065">
    <property type="entry name" value="GAF"/>
    <property type="match status" value="2"/>
</dbReference>
<name>A0ABT9IHB9_9ACTN</name>
<dbReference type="PROSITE" id="PS50111">
    <property type="entry name" value="CHEMOTAXIS_TRANSDUC_2"/>
    <property type="match status" value="1"/>
</dbReference>
<dbReference type="Gene3D" id="1.10.287.950">
    <property type="entry name" value="Methyl-accepting chemotaxis protein"/>
    <property type="match status" value="1"/>
</dbReference>
<dbReference type="PANTHER" id="PTHR32089:SF112">
    <property type="entry name" value="LYSOZYME-LIKE PROTEIN-RELATED"/>
    <property type="match status" value="1"/>
</dbReference>
<dbReference type="EMBL" id="JASNFN010000034">
    <property type="protein sequence ID" value="MDP5184978.1"/>
    <property type="molecule type" value="Genomic_DNA"/>
</dbReference>
<dbReference type="InterPro" id="IPR029016">
    <property type="entry name" value="GAF-like_dom_sf"/>
</dbReference>
<dbReference type="SUPFAM" id="SSF55781">
    <property type="entry name" value="GAF domain-like"/>
    <property type="match status" value="2"/>
</dbReference>
<dbReference type="PANTHER" id="PTHR32089">
    <property type="entry name" value="METHYL-ACCEPTING CHEMOTAXIS PROTEIN MCPB"/>
    <property type="match status" value="1"/>
</dbReference>
<dbReference type="Proteomes" id="UP001233673">
    <property type="component" value="Unassembled WGS sequence"/>
</dbReference>
<keyword evidence="5" id="KW-1185">Reference proteome</keyword>
<dbReference type="InterPro" id="IPR004089">
    <property type="entry name" value="MCPsignal_dom"/>
</dbReference>
<dbReference type="Pfam" id="PF00015">
    <property type="entry name" value="MCPsignal"/>
    <property type="match status" value="1"/>
</dbReference>
<protein>
    <submittedName>
        <fullName evidence="4">Methyl-accepting chemotaxis protein</fullName>
    </submittedName>
</protein>
<gene>
    <name evidence="4" type="ORF">QOZ88_20280</name>
</gene>
<evidence type="ECO:0000313" key="4">
    <source>
        <dbReference type="EMBL" id="MDP5184978.1"/>
    </source>
</evidence>
<dbReference type="Gene3D" id="3.30.450.40">
    <property type="match status" value="2"/>
</dbReference>
<evidence type="ECO:0000256" key="2">
    <source>
        <dbReference type="PROSITE-ProRule" id="PRU00284"/>
    </source>
</evidence>